<dbReference type="NCBIfam" id="NF004466">
    <property type="entry name" value="PRK05788.1-4"/>
    <property type="match status" value="1"/>
</dbReference>
<dbReference type="Pfam" id="PF11760">
    <property type="entry name" value="CbiG_N"/>
    <property type="match status" value="1"/>
</dbReference>
<evidence type="ECO:0000259" key="1">
    <source>
        <dbReference type="Pfam" id="PF01890"/>
    </source>
</evidence>
<evidence type="ECO:0000259" key="3">
    <source>
        <dbReference type="Pfam" id="PF11761"/>
    </source>
</evidence>
<proteinExistence type="predicted"/>
<dbReference type="Proteomes" id="UP000184127">
    <property type="component" value="Unassembled WGS sequence"/>
</dbReference>
<gene>
    <name evidence="4" type="ORF">SAMN02745195_00296</name>
</gene>
<dbReference type="SUPFAM" id="SSF159672">
    <property type="entry name" value="CbiG N-terminal domain-like"/>
    <property type="match status" value="1"/>
</dbReference>
<keyword evidence="5" id="KW-1185">Reference proteome</keyword>
<evidence type="ECO:0000313" key="5">
    <source>
        <dbReference type="Proteomes" id="UP000184127"/>
    </source>
</evidence>
<dbReference type="GO" id="GO:0016829">
    <property type="term" value="F:lyase activity"/>
    <property type="evidence" value="ECO:0007669"/>
    <property type="project" value="UniProtKB-KW"/>
</dbReference>
<protein>
    <submittedName>
        <fullName evidence="4">Cobalt-precorrin 5A acetaldehyde-lyase</fullName>
    </submittedName>
</protein>
<dbReference type="InterPro" id="IPR002750">
    <property type="entry name" value="CobE/GbiG_C"/>
</dbReference>
<dbReference type="PANTHER" id="PTHR37477:SF1">
    <property type="entry name" value="COBALT-PRECORRIN-5A HYDROLASE"/>
    <property type="match status" value="1"/>
</dbReference>
<organism evidence="4 5">
    <name type="scientific">Thermoanaerobacter uzonensis DSM 18761</name>
    <dbReference type="NCBI Taxonomy" id="1123369"/>
    <lineage>
        <taxon>Bacteria</taxon>
        <taxon>Bacillati</taxon>
        <taxon>Bacillota</taxon>
        <taxon>Clostridia</taxon>
        <taxon>Thermoanaerobacterales</taxon>
        <taxon>Thermoanaerobacteraceae</taxon>
        <taxon>Thermoanaerobacter</taxon>
    </lineage>
</organism>
<dbReference type="EMBL" id="FQUR01000006">
    <property type="protein sequence ID" value="SHE36785.1"/>
    <property type="molecule type" value="Genomic_DNA"/>
</dbReference>
<dbReference type="InterPro" id="IPR052553">
    <property type="entry name" value="CbiG_hydrolase"/>
</dbReference>
<dbReference type="InterPro" id="IPR021745">
    <property type="entry name" value="CbiG_mid"/>
</dbReference>
<feature type="domain" description="Cobalamin biosynthesis central region" evidence="3">
    <location>
        <begin position="133"/>
        <end position="215"/>
    </location>
</feature>
<feature type="domain" description="Cobalamin synthesis G N-terminal" evidence="2">
    <location>
        <begin position="48"/>
        <end position="128"/>
    </location>
</feature>
<name>A0A1M4SX62_9THEO</name>
<dbReference type="GO" id="GO:0009236">
    <property type="term" value="P:cobalamin biosynthetic process"/>
    <property type="evidence" value="ECO:0007669"/>
    <property type="project" value="InterPro"/>
</dbReference>
<dbReference type="Pfam" id="PF11761">
    <property type="entry name" value="CbiG_mid"/>
    <property type="match status" value="1"/>
</dbReference>
<dbReference type="InterPro" id="IPR036518">
    <property type="entry name" value="CobE/GbiG_C_sf"/>
</dbReference>
<dbReference type="Pfam" id="PF01890">
    <property type="entry name" value="CbiG_C"/>
    <property type="match status" value="1"/>
</dbReference>
<feature type="domain" description="CobE/GbiG C-terminal" evidence="1">
    <location>
        <begin position="218"/>
        <end position="334"/>
    </location>
</feature>
<keyword evidence="4" id="KW-0456">Lyase</keyword>
<dbReference type="InterPro" id="IPR021744">
    <property type="entry name" value="CbiG_N"/>
</dbReference>
<reference evidence="5" key="1">
    <citation type="submission" date="2016-11" db="EMBL/GenBank/DDBJ databases">
        <authorList>
            <person name="Varghese N."/>
            <person name="Submissions S."/>
        </authorList>
    </citation>
    <scope>NUCLEOTIDE SEQUENCE [LARGE SCALE GENOMIC DNA]</scope>
    <source>
        <strain evidence="5">DSM 18761</strain>
    </source>
</reference>
<evidence type="ECO:0000259" key="2">
    <source>
        <dbReference type="Pfam" id="PF11760"/>
    </source>
</evidence>
<dbReference type="InterPro" id="IPR038029">
    <property type="entry name" value="GbiG_N_sf"/>
</dbReference>
<dbReference type="PANTHER" id="PTHR37477">
    <property type="entry name" value="COBALT-PRECORRIN-5A HYDROLASE"/>
    <property type="match status" value="1"/>
</dbReference>
<dbReference type="SUPFAM" id="SSF159664">
    <property type="entry name" value="CobE/GbiG C-terminal domain-like"/>
    <property type="match status" value="1"/>
</dbReference>
<dbReference type="Gene3D" id="3.40.50.11220">
    <property type="match status" value="1"/>
</dbReference>
<evidence type="ECO:0000313" key="4">
    <source>
        <dbReference type="EMBL" id="SHE36785.1"/>
    </source>
</evidence>
<dbReference type="Gene3D" id="3.30.420.180">
    <property type="entry name" value="CobE/GbiG C-terminal domain"/>
    <property type="match status" value="1"/>
</dbReference>
<accession>A0A1M4SX62</accession>
<sequence>MRIAIIALTKNASKLANEIGTKLKGDVYVKEKYTTPEDYAIEGDFIEFVHKIFRKYQGLVFVMATGIVVRTIAGVVKDKFTDPAVVVVDEKGKFAISLLSGHVGGANRLALKVASIIGAQPVITTATDVEGVISLDVIAKDYGYQIENKEDLKKVSAALVNGENVRFILDEDVEKIPLLKDYVKNEDDRQVDAFVYITDKEIKKPLEKPYVILRPKNIVIGLGCKKGITFEDLFFFVSETFKKLNLTLKSVESIATINIKKEEKGIQQLAKFLKIPLVFYTKENLKKVEDKFPISDFVFHTVGVGSVARPSAYLASSGGKEIAYLKKNGMTLAIYKKEGLKWDGLKSWE</sequence>
<dbReference type="AlphaFoldDB" id="A0A1M4SX62"/>
<dbReference type="RefSeq" id="WP_072966828.1">
    <property type="nucleotide sequence ID" value="NZ_FQUR01000006.1"/>
</dbReference>